<evidence type="ECO:0000313" key="3">
    <source>
        <dbReference type="Proteomes" id="UP000645828"/>
    </source>
</evidence>
<organism evidence="2 3">
    <name type="scientific">Nyctereutes procyonoides</name>
    <name type="common">Raccoon dog</name>
    <name type="synonym">Canis procyonoides</name>
    <dbReference type="NCBI Taxonomy" id="34880"/>
    <lineage>
        <taxon>Eukaryota</taxon>
        <taxon>Metazoa</taxon>
        <taxon>Chordata</taxon>
        <taxon>Craniata</taxon>
        <taxon>Vertebrata</taxon>
        <taxon>Euteleostomi</taxon>
        <taxon>Mammalia</taxon>
        <taxon>Eutheria</taxon>
        <taxon>Laurasiatheria</taxon>
        <taxon>Carnivora</taxon>
        <taxon>Caniformia</taxon>
        <taxon>Canidae</taxon>
        <taxon>Nyctereutes</taxon>
    </lineage>
</organism>
<evidence type="ECO:0000256" key="1">
    <source>
        <dbReference type="SAM" id="MobiDB-lite"/>
    </source>
</evidence>
<proteinExistence type="predicted"/>
<dbReference type="AlphaFoldDB" id="A0A811YXI1"/>
<protein>
    <submittedName>
        <fullName evidence="2">(raccoon dog) hypothetical protein</fullName>
    </submittedName>
</protein>
<feature type="compositionally biased region" description="Pro residues" evidence="1">
    <location>
        <begin position="1"/>
        <end position="10"/>
    </location>
</feature>
<feature type="region of interest" description="Disordered" evidence="1">
    <location>
        <begin position="1"/>
        <end position="30"/>
    </location>
</feature>
<dbReference type="InterPro" id="IPR028364">
    <property type="entry name" value="Ribosomal_uL1/biogenesis"/>
</dbReference>
<dbReference type="InterPro" id="IPR023674">
    <property type="entry name" value="Ribosomal_uL1-like"/>
</dbReference>
<gene>
    <name evidence="2" type="ORF">NYPRO_LOCUS13968</name>
</gene>
<accession>A0A811YXI1</accession>
<feature type="compositionally biased region" description="Basic and acidic residues" evidence="1">
    <location>
        <begin position="237"/>
        <end position="246"/>
    </location>
</feature>
<reference evidence="2" key="1">
    <citation type="submission" date="2020-12" db="EMBL/GenBank/DDBJ databases">
        <authorList>
            <consortium name="Molecular Ecology Group"/>
        </authorList>
    </citation>
    <scope>NUCLEOTIDE SEQUENCE</scope>
    <source>
        <strain evidence="2">TBG_1078</strain>
    </source>
</reference>
<feature type="compositionally biased region" description="Low complexity" evidence="1">
    <location>
        <begin position="11"/>
        <end position="20"/>
    </location>
</feature>
<feature type="compositionally biased region" description="Basic residues" evidence="1">
    <location>
        <begin position="222"/>
        <end position="231"/>
    </location>
</feature>
<name>A0A811YXI1_NYCPR</name>
<dbReference type="Pfam" id="PF00687">
    <property type="entry name" value="Ribosomal_L1"/>
    <property type="match status" value="1"/>
</dbReference>
<dbReference type="CDD" id="cd00403">
    <property type="entry name" value="Ribosomal_L1"/>
    <property type="match status" value="1"/>
</dbReference>
<dbReference type="SUPFAM" id="SSF56808">
    <property type="entry name" value="Ribosomal protein L1"/>
    <property type="match status" value="1"/>
</dbReference>
<evidence type="ECO:0000313" key="2">
    <source>
        <dbReference type="EMBL" id="CAD7681176.1"/>
    </source>
</evidence>
<dbReference type="EMBL" id="CAJHUB010000751">
    <property type="protein sequence ID" value="CAD7681176.1"/>
    <property type="molecule type" value="Genomic_DNA"/>
</dbReference>
<keyword evidence="3" id="KW-1185">Reference proteome</keyword>
<feature type="compositionally biased region" description="Polar residues" evidence="1">
    <location>
        <begin position="398"/>
        <end position="410"/>
    </location>
</feature>
<feature type="region of interest" description="Disordered" evidence="1">
    <location>
        <begin position="220"/>
        <end position="410"/>
    </location>
</feature>
<sequence length="410" mass="45562">MEGSAPPSPSSPTAASASAPETEEQVDQGSRKNANGLLLNENENLFLMVILWKIPSKELRVRQALPYYPPLNSKKKEYKAYEAKLCLLGSSDFFLTDATIKWLLLSHLGRHFYHREKVPVPVNLLAKNLSREINECRGGTMLNISRSGSCSAIHVGHTGMEVEHVIHNLMAVLKRLSQKMAEKWESVKLLYVKTARSASLPIFSSFVSCQDEAKGMCTPKEGKKRLMKQARKATLAPKEEDADPKTSDAAAKDPAPQKEKVQACEKKEASRGKTQQKVQDESEDEIPLLIPIGTPAKENKSQKKSPGPNRPRGEKRKAFLGLETPKTAEPKTPGNGLEKKPRIKEEAEKERNSSLGKKDPRQKTKKPGAWFFTTANKSAKKAPHTPKQWPKSAKYPSQPKNQETQAEGNL</sequence>
<dbReference type="Proteomes" id="UP000645828">
    <property type="component" value="Unassembled WGS sequence"/>
</dbReference>
<feature type="compositionally biased region" description="Basic and acidic residues" evidence="1">
    <location>
        <begin position="255"/>
        <end position="271"/>
    </location>
</feature>
<comment type="caution">
    <text evidence="2">The sequence shown here is derived from an EMBL/GenBank/DDBJ whole genome shotgun (WGS) entry which is preliminary data.</text>
</comment>
<feature type="compositionally biased region" description="Basic and acidic residues" evidence="1">
    <location>
        <begin position="337"/>
        <end position="362"/>
    </location>
</feature>